<dbReference type="InterPro" id="IPR048371">
    <property type="entry name" value="ZNHIT3_C"/>
</dbReference>
<dbReference type="Pfam" id="PF21373">
    <property type="entry name" value="ZNHIT3_C"/>
    <property type="match status" value="1"/>
</dbReference>
<dbReference type="InterPro" id="IPR007529">
    <property type="entry name" value="Znf_HIT"/>
</dbReference>
<accession>A0A504Z2D6</accession>
<reference evidence="3 4" key="1">
    <citation type="submission" date="2019-04" db="EMBL/GenBank/DDBJ databases">
        <title>Annotation for the trematode Fasciola gigantica.</title>
        <authorList>
            <person name="Choi Y.-J."/>
        </authorList>
    </citation>
    <scope>NUCLEOTIDE SEQUENCE [LARGE SCALE GENOMIC DNA]</scope>
    <source>
        <strain evidence="3">Uganda_cow_1</strain>
    </source>
</reference>
<dbReference type="STRING" id="46835.A0A504Z2D6"/>
<evidence type="ECO:0000256" key="1">
    <source>
        <dbReference type="PROSITE-ProRule" id="PRU00453"/>
    </source>
</evidence>
<keyword evidence="1" id="KW-0479">Metal-binding</keyword>
<dbReference type="AlphaFoldDB" id="A0A504Z2D6"/>
<comment type="caution">
    <text evidence="3">The sequence shown here is derived from an EMBL/GenBank/DDBJ whole genome shotgun (WGS) entry which is preliminary data.</text>
</comment>
<protein>
    <submittedName>
        <fullName evidence="3">Zinc finger HIT domain-containing protein 3</fullName>
    </submittedName>
</protein>
<dbReference type="Gene3D" id="3.30.60.190">
    <property type="match status" value="1"/>
</dbReference>
<evidence type="ECO:0000313" key="3">
    <source>
        <dbReference type="EMBL" id="TPP67824.1"/>
    </source>
</evidence>
<dbReference type="PROSITE" id="PS51083">
    <property type="entry name" value="ZF_HIT"/>
    <property type="match status" value="1"/>
</dbReference>
<keyword evidence="1" id="KW-0862">Zinc</keyword>
<evidence type="ECO:0000313" key="4">
    <source>
        <dbReference type="Proteomes" id="UP000316759"/>
    </source>
</evidence>
<dbReference type="EMBL" id="SUNJ01000218">
    <property type="protein sequence ID" value="TPP67824.1"/>
    <property type="molecule type" value="Genomic_DNA"/>
</dbReference>
<evidence type="ECO:0000259" key="2">
    <source>
        <dbReference type="PROSITE" id="PS51083"/>
    </source>
</evidence>
<dbReference type="CDD" id="cd23024">
    <property type="entry name" value="zf-HIT_ZNHIT2-3"/>
    <property type="match status" value="1"/>
</dbReference>
<name>A0A504Z2D6_FASGI</name>
<gene>
    <name evidence="3" type="ORF">FGIG_08753</name>
</gene>
<dbReference type="Pfam" id="PF04438">
    <property type="entry name" value="zf-HIT"/>
    <property type="match status" value="1"/>
</dbReference>
<dbReference type="OrthoDB" id="18412at2759"/>
<organism evidence="3 4">
    <name type="scientific">Fasciola gigantica</name>
    <name type="common">Giant liver fluke</name>
    <dbReference type="NCBI Taxonomy" id="46835"/>
    <lineage>
        <taxon>Eukaryota</taxon>
        <taxon>Metazoa</taxon>
        <taxon>Spiralia</taxon>
        <taxon>Lophotrochozoa</taxon>
        <taxon>Platyhelminthes</taxon>
        <taxon>Trematoda</taxon>
        <taxon>Digenea</taxon>
        <taxon>Plagiorchiida</taxon>
        <taxon>Echinostomata</taxon>
        <taxon>Echinostomatoidea</taxon>
        <taxon>Fasciolidae</taxon>
        <taxon>Fasciola</taxon>
    </lineage>
</organism>
<dbReference type="GO" id="GO:0008270">
    <property type="term" value="F:zinc ion binding"/>
    <property type="evidence" value="ECO:0007669"/>
    <property type="project" value="UniProtKB-UniRule"/>
</dbReference>
<sequence>MSDEVSSCVQKMSEPRICVVCTTTARYRCPVCKGPYCSVACYREHKTSNCSPSNSQEQPMPDNFRAPDSNSVTQFTDVETTADYVPIRKLHLLNTSEHLKGLLKNPHLRSYLTKLNHSARPDLLMSAALKEPLFVEFADECLRLINPE</sequence>
<dbReference type="Proteomes" id="UP000316759">
    <property type="component" value="Unassembled WGS sequence"/>
</dbReference>
<keyword evidence="1" id="KW-0863">Zinc-finger</keyword>
<feature type="domain" description="HIT-type" evidence="2">
    <location>
        <begin position="18"/>
        <end position="50"/>
    </location>
</feature>
<proteinExistence type="predicted"/>
<dbReference type="SUPFAM" id="SSF144232">
    <property type="entry name" value="HIT/MYND zinc finger-like"/>
    <property type="match status" value="1"/>
</dbReference>
<keyword evidence="4" id="KW-1185">Reference proteome</keyword>